<name>A0A6J1X863_GALME</name>
<dbReference type="AlphaFoldDB" id="A0A6J1X863"/>
<protein>
    <submittedName>
        <fullName evidence="13">Uncharacterized protein LOC113521813</fullName>
    </submittedName>
</protein>
<keyword evidence="7" id="KW-0804">Transcription</keyword>
<evidence type="ECO:0000256" key="7">
    <source>
        <dbReference type="ARBA" id="ARBA00023163"/>
    </source>
</evidence>
<dbReference type="SUPFAM" id="SSF140996">
    <property type="entry name" value="Hermes dimerisation domain"/>
    <property type="match status" value="1"/>
</dbReference>
<evidence type="ECO:0000256" key="8">
    <source>
        <dbReference type="ARBA" id="ARBA00023242"/>
    </source>
</evidence>
<dbReference type="GeneID" id="113521813"/>
<dbReference type="PROSITE" id="PS50808">
    <property type="entry name" value="ZF_BED"/>
    <property type="match status" value="1"/>
</dbReference>
<evidence type="ECO:0000256" key="10">
    <source>
        <dbReference type="SAM" id="MobiDB-lite"/>
    </source>
</evidence>
<keyword evidence="3 9" id="KW-0863">Zinc-finger</keyword>
<evidence type="ECO:0000256" key="2">
    <source>
        <dbReference type="ARBA" id="ARBA00022723"/>
    </source>
</evidence>
<evidence type="ECO:0000256" key="9">
    <source>
        <dbReference type="PROSITE-ProRule" id="PRU00027"/>
    </source>
</evidence>
<keyword evidence="4" id="KW-0862">Zinc</keyword>
<dbReference type="GO" id="GO:0046983">
    <property type="term" value="F:protein dimerization activity"/>
    <property type="evidence" value="ECO:0007669"/>
    <property type="project" value="InterPro"/>
</dbReference>
<reference evidence="13" key="1">
    <citation type="submission" date="2025-08" db="UniProtKB">
        <authorList>
            <consortium name="RefSeq"/>
        </authorList>
    </citation>
    <scope>IDENTIFICATION</scope>
    <source>
        <tissue evidence="13">Whole larvae</tissue>
    </source>
</reference>
<feature type="region of interest" description="Disordered" evidence="10">
    <location>
        <begin position="582"/>
        <end position="616"/>
    </location>
</feature>
<dbReference type="Pfam" id="PF05699">
    <property type="entry name" value="Dimer_Tnp_hAT"/>
    <property type="match status" value="1"/>
</dbReference>
<dbReference type="InterPro" id="IPR008906">
    <property type="entry name" value="HATC_C_dom"/>
</dbReference>
<dbReference type="InterPro" id="IPR003656">
    <property type="entry name" value="Znf_BED"/>
</dbReference>
<dbReference type="PANTHER" id="PTHR46481">
    <property type="entry name" value="ZINC FINGER BED DOMAIN-CONTAINING PROTEIN 4"/>
    <property type="match status" value="1"/>
</dbReference>
<dbReference type="InterPro" id="IPR052035">
    <property type="entry name" value="ZnF_BED_domain_contain"/>
</dbReference>
<keyword evidence="5" id="KW-0805">Transcription regulation</keyword>
<evidence type="ECO:0000256" key="1">
    <source>
        <dbReference type="ARBA" id="ARBA00004123"/>
    </source>
</evidence>
<keyword evidence="8" id="KW-0539">Nucleus</keyword>
<evidence type="ECO:0000256" key="5">
    <source>
        <dbReference type="ARBA" id="ARBA00023015"/>
    </source>
</evidence>
<keyword evidence="12" id="KW-1185">Reference proteome</keyword>
<evidence type="ECO:0000313" key="13">
    <source>
        <dbReference type="RefSeq" id="XP_026763270.2"/>
    </source>
</evidence>
<dbReference type="InterPro" id="IPR012337">
    <property type="entry name" value="RNaseH-like_sf"/>
</dbReference>
<dbReference type="SUPFAM" id="SSF53098">
    <property type="entry name" value="Ribonuclease H-like"/>
    <property type="match status" value="1"/>
</dbReference>
<dbReference type="GO" id="GO:0008270">
    <property type="term" value="F:zinc ion binding"/>
    <property type="evidence" value="ECO:0007669"/>
    <property type="project" value="UniProtKB-KW"/>
</dbReference>
<sequence>MPRKKNTDVWENYFHSATSKTVKCKHCDKVYQFGNVSKMTSHLLKCYRCPTVIKNKLQKIPVTSTTATNLPLQEESHHELSQDKSLTDTISIITTSSEISTERKLYLDQLLSKAIFVSGSPLSIVEHPLWVRFFDNLQPLYKLPSRKAISTTHLETIYNEMVNEITDELKSINDLHLQCDGWSNQRNEGIINFIIAKPEPVFIKSLNTLTNRHTSQYVSQEIIKVIKVYGGHKFVTLIGDNANNIQRAFQIVKNSYAHIIPLRCVAHTLNLLCEDCLKLEPINAFISIATDTIKAIKRNQSMSALLAQIVKEKGSGETLKLPGKTRWGSYCTALKSLKKSKVALQTLAVHEDATILDEIKSNLLDLNFWTMVENCIKLLEPITDKIFKLEGNEILINEVYMAFKDIKSTLNFAFPDISVLNEHHKQHITNAVIRRADNCLKPIHYAAYLLDPRSQGIELEEEHEVDAMEFIHDVSQSLNIDVGVDLANYRAKQGLWSRPFIWKNVAEIDPVVWWRGLCKSKLLSRVAVRILTAPCTSAATERSFSTHAHIHSHKRNRLTTDRAAKIAFISYNWNLLHKHKNDDNDDDDESLSTPRQLSSPLGSPINEEQPSTSRGYTQEIEFCNINNIFNDYDSSDSD</sequence>
<dbReference type="InParanoid" id="A0A6J1X863"/>
<dbReference type="RefSeq" id="XP_026763270.2">
    <property type="nucleotide sequence ID" value="XM_026907469.3"/>
</dbReference>
<dbReference type="PANTHER" id="PTHR46481:SF10">
    <property type="entry name" value="ZINC FINGER BED DOMAIN-CONTAINING PROTEIN 39"/>
    <property type="match status" value="1"/>
</dbReference>
<accession>A0A6J1X863</accession>
<dbReference type="InterPro" id="IPR007021">
    <property type="entry name" value="DUF659"/>
</dbReference>
<evidence type="ECO:0000313" key="12">
    <source>
        <dbReference type="Proteomes" id="UP001652740"/>
    </source>
</evidence>
<dbReference type="KEGG" id="gmw:113521813"/>
<evidence type="ECO:0000256" key="6">
    <source>
        <dbReference type="ARBA" id="ARBA00023125"/>
    </source>
</evidence>
<evidence type="ECO:0000256" key="3">
    <source>
        <dbReference type="ARBA" id="ARBA00022771"/>
    </source>
</evidence>
<dbReference type="GO" id="GO:0005634">
    <property type="term" value="C:nucleus"/>
    <property type="evidence" value="ECO:0007669"/>
    <property type="project" value="UniProtKB-SubCell"/>
</dbReference>
<keyword evidence="2" id="KW-0479">Metal-binding</keyword>
<gene>
    <name evidence="13" type="primary">LOC113521813</name>
</gene>
<feature type="domain" description="BED-type" evidence="11">
    <location>
        <begin position="4"/>
        <end position="56"/>
    </location>
</feature>
<dbReference type="Pfam" id="PF04937">
    <property type="entry name" value="DUF659"/>
    <property type="match status" value="1"/>
</dbReference>
<organism evidence="12 13">
    <name type="scientific">Galleria mellonella</name>
    <name type="common">Greater wax moth</name>
    <dbReference type="NCBI Taxonomy" id="7137"/>
    <lineage>
        <taxon>Eukaryota</taxon>
        <taxon>Metazoa</taxon>
        <taxon>Ecdysozoa</taxon>
        <taxon>Arthropoda</taxon>
        <taxon>Hexapoda</taxon>
        <taxon>Insecta</taxon>
        <taxon>Pterygota</taxon>
        <taxon>Neoptera</taxon>
        <taxon>Endopterygota</taxon>
        <taxon>Lepidoptera</taxon>
        <taxon>Glossata</taxon>
        <taxon>Ditrysia</taxon>
        <taxon>Pyraloidea</taxon>
        <taxon>Pyralidae</taxon>
        <taxon>Galleriinae</taxon>
        <taxon>Galleria</taxon>
    </lineage>
</organism>
<comment type="subcellular location">
    <subcellularLocation>
        <location evidence="1">Nucleus</location>
    </subcellularLocation>
</comment>
<proteinExistence type="predicted"/>
<feature type="compositionally biased region" description="Polar residues" evidence="10">
    <location>
        <begin position="591"/>
        <end position="616"/>
    </location>
</feature>
<evidence type="ECO:0000256" key="4">
    <source>
        <dbReference type="ARBA" id="ARBA00022833"/>
    </source>
</evidence>
<dbReference type="Pfam" id="PF02892">
    <property type="entry name" value="zf-BED"/>
    <property type="match status" value="1"/>
</dbReference>
<dbReference type="Proteomes" id="UP001652740">
    <property type="component" value="Unplaced"/>
</dbReference>
<evidence type="ECO:0000259" key="11">
    <source>
        <dbReference type="PROSITE" id="PS50808"/>
    </source>
</evidence>
<keyword evidence="6" id="KW-0238">DNA-binding</keyword>